<feature type="signal peptide" evidence="6">
    <location>
        <begin position="1"/>
        <end position="42"/>
    </location>
</feature>
<comment type="subcellular location">
    <subcellularLocation>
        <location evidence="1">Golgi apparatus membrane</location>
        <topology evidence="1">Single-pass type II membrane protein</topology>
    </subcellularLocation>
</comment>
<dbReference type="RefSeq" id="XP_037221259.1">
    <property type="nucleotide sequence ID" value="XM_037360967.1"/>
</dbReference>
<name>A0A8H6SW61_9AGAR</name>
<dbReference type="GO" id="GO:0004382">
    <property type="term" value="F:GDP phosphatase activity"/>
    <property type="evidence" value="ECO:0007669"/>
    <property type="project" value="UniProtKB-EC"/>
</dbReference>
<proteinExistence type="inferred from homology"/>
<comment type="caution">
    <text evidence="7">The sequence shown here is derived from an EMBL/GenBank/DDBJ whole genome shotgun (WGS) entry which is preliminary data.</text>
</comment>
<dbReference type="GO" id="GO:0045134">
    <property type="term" value="F:UDP phosphatase activity"/>
    <property type="evidence" value="ECO:0007669"/>
    <property type="project" value="TreeGrafter"/>
</dbReference>
<evidence type="ECO:0000256" key="5">
    <source>
        <dbReference type="ARBA" id="ARBA00038903"/>
    </source>
</evidence>
<keyword evidence="8" id="KW-1185">Reference proteome</keyword>
<dbReference type="EMBL" id="JACAZF010000004">
    <property type="protein sequence ID" value="KAF7306240.1"/>
    <property type="molecule type" value="Genomic_DNA"/>
</dbReference>
<dbReference type="AlphaFoldDB" id="A0A8H6SW61"/>
<gene>
    <name evidence="7" type="ORF">MIND_00414600</name>
</gene>
<dbReference type="Gene3D" id="3.30.420.40">
    <property type="match status" value="1"/>
</dbReference>
<reference evidence="7" key="1">
    <citation type="submission" date="2020-05" db="EMBL/GenBank/DDBJ databases">
        <title>Mycena genomes resolve the evolution of fungal bioluminescence.</title>
        <authorList>
            <person name="Tsai I.J."/>
        </authorList>
    </citation>
    <scope>NUCLEOTIDE SEQUENCE</scope>
    <source>
        <strain evidence="7">171206Taipei</strain>
    </source>
</reference>
<keyword evidence="6" id="KW-0732">Signal</keyword>
<dbReference type="GO" id="GO:0006487">
    <property type="term" value="P:protein N-linked glycosylation"/>
    <property type="evidence" value="ECO:0007669"/>
    <property type="project" value="TreeGrafter"/>
</dbReference>
<evidence type="ECO:0000256" key="4">
    <source>
        <dbReference type="ARBA" id="ARBA00037742"/>
    </source>
</evidence>
<evidence type="ECO:0000313" key="7">
    <source>
        <dbReference type="EMBL" id="KAF7306240.1"/>
    </source>
</evidence>
<dbReference type="Pfam" id="PF01150">
    <property type="entry name" value="GDA1_CD39"/>
    <property type="match status" value="1"/>
</dbReference>
<dbReference type="PANTHER" id="PTHR11782">
    <property type="entry name" value="ADENOSINE/GUANOSINE DIPHOSPHATASE"/>
    <property type="match status" value="1"/>
</dbReference>
<evidence type="ECO:0000256" key="3">
    <source>
        <dbReference type="ARBA" id="ARBA00022801"/>
    </source>
</evidence>
<evidence type="ECO:0000256" key="2">
    <source>
        <dbReference type="ARBA" id="ARBA00009283"/>
    </source>
</evidence>
<organism evidence="7 8">
    <name type="scientific">Mycena indigotica</name>
    <dbReference type="NCBI Taxonomy" id="2126181"/>
    <lineage>
        <taxon>Eukaryota</taxon>
        <taxon>Fungi</taxon>
        <taxon>Dikarya</taxon>
        <taxon>Basidiomycota</taxon>
        <taxon>Agaricomycotina</taxon>
        <taxon>Agaricomycetes</taxon>
        <taxon>Agaricomycetidae</taxon>
        <taxon>Agaricales</taxon>
        <taxon>Marasmiineae</taxon>
        <taxon>Mycenaceae</taxon>
        <taxon>Mycena</taxon>
    </lineage>
</organism>
<dbReference type="GO" id="GO:0000139">
    <property type="term" value="C:Golgi membrane"/>
    <property type="evidence" value="ECO:0007669"/>
    <property type="project" value="UniProtKB-SubCell"/>
</dbReference>
<dbReference type="OrthoDB" id="6372431at2759"/>
<keyword evidence="3" id="KW-0378">Hydrolase</keyword>
<dbReference type="GO" id="GO:0017111">
    <property type="term" value="F:ribonucleoside triphosphate phosphatase activity"/>
    <property type="evidence" value="ECO:0007669"/>
    <property type="project" value="TreeGrafter"/>
</dbReference>
<feature type="chain" id="PRO_5034723727" description="guanosine-diphosphatase" evidence="6">
    <location>
        <begin position="43"/>
        <end position="458"/>
    </location>
</feature>
<protein>
    <recommendedName>
        <fullName evidence="5">guanosine-diphosphatase</fullName>
        <ecNumber evidence="5">3.6.1.42</ecNumber>
    </recommendedName>
</protein>
<dbReference type="Gene3D" id="3.30.420.150">
    <property type="entry name" value="Exopolyphosphatase. Domain 2"/>
    <property type="match status" value="1"/>
</dbReference>
<evidence type="ECO:0000313" key="8">
    <source>
        <dbReference type="Proteomes" id="UP000636479"/>
    </source>
</evidence>
<dbReference type="Proteomes" id="UP000636479">
    <property type="component" value="Unassembled WGS sequence"/>
</dbReference>
<comment type="function">
    <text evidence="4">After transfer of sugars to endogenous macromolecular acceptors, the enzyme converts nucleoside diphosphates to nucleoside monophosphates which in turn exit the Golgi lumen in a coupled antiporter reaction, allowing entry of additional nucleotide sugar from the cytosol.</text>
</comment>
<dbReference type="InterPro" id="IPR000407">
    <property type="entry name" value="GDA1_CD39_NTPase"/>
</dbReference>
<evidence type="ECO:0000256" key="1">
    <source>
        <dbReference type="ARBA" id="ARBA00004323"/>
    </source>
</evidence>
<dbReference type="GO" id="GO:0009134">
    <property type="term" value="P:nucleoside diphosphate catabolic process"/>
    <property type="evidence" value="ECO:0007669"/>
    <property type="project" value="TreeGrafter"/>
</dbReference>
<dbReference type="EC" id="3.6.1.42" evidence="5"/>
<dbReference type="PANTHER" id="PTHR11782:SF83">
    <property type="entry name" value="GUANOSINE-DIPHOSPHATASE"/>
    <property type="match status" value="1"/>
</dbReference>
<accession>A0A8H6SW61</accession>
<evidence type="ECO:0000256" key="6">
    <source>
        <dbReference type="SAM" id="SignalP"/>
    </source>
</evidence>
<sequence>MMAERNVQYGPSHSHQPLGWGFWRNCLLLGLWMFLSLDSAAAHLEGLLVEQNDAFSPSDPSPPTPSVRYAVVIEGGSTGTRLHIHAFSVSSRYLSTAFYRNAAGSGSLPSLHTYSERPEDVTKSLGPLIEHALDAIPATQHACTPLFMRASAGIRLLSPPHWDGLLSSVEKFLRDSSVSPFPVPHDGVGIMEPGEDMMYAWIAARHLLQDSNDVAILSLGGGNAEVVFEPSVGFDDYKYSLRLGNRTHDVYRRTFDHTGLHTLRQQVYSHIVGVSHDARISNPCIAKGKTEYATLYPGVYEGGTYIMDGTAIGDYEACTTIVDTMLAPTFDNANILIIDPRTQIWLMWYYTDRIQPLLTEEDDLQTITVGKIAGLAQTVCAGPEAWADVWGASKIVDRLSQRPSWCLDLTIIHRVLTNGFRLEAAREVMVGRSVAKTEPHWTIGAAMQLMQNTPGVCR</sequence>
<comment type="similarity">
    <text evidence="2">Belongs to the GDA1/CD39 NTPase family.</text>
</comment>
<dbReference type="GeneID" id="59343483"/>